<evidence type="ECO:0000256" key="5">
    <source>
        <dbReference type="ARBA" id="ARBA00022927"/>
    </source>
</evidence>
<comment type="subunit">
    <text evidence="9">The Tat system comprises two distinct complexes: a TatABC complex, containing multiple copies of TatA, TatB and TatC subunits, and a separate TatA complex, containing only TatA subunits. Substrates initially bind to the TatABC complex, which probably triggers association of the separate TatA complex to form the active translocon.</text>
</comment>
<evidence type="ECO:0000256" key="10">
    <source>
        <dbReference type="SAM" id="MobiDB-lite"/>
    </source>
</evidence>
<protein>
    <recommendedName>
        <fullName evidence="9">Sec-independent protein translocase protein TatB</fullName>
    </recommendedName>
</protein>
<evidence type="ECO:0000256" key="4">
    <source>
        <dbReference type="ARBA" id="ARBA00022692"/>
    </source>
</evidence>
<keyword evidence="3 9" id="KW-1003">Cell membrane</keyword>
<dbReference type="EMBL" id="SUNI01000003">
    <property type="protein sequence ID" value="TJZ92967.1"/>
    <property type="molecule type" value="Genomic_DNA"/>
</dbReference>
<proteinExistence type="inferred from homology"/>
<dbReference type="Gene3D" id="1.20.5.3310">
    <property type="match status" value="1"/>
</dbReference>
<sequence length="199" mass="20398">MLDIGWTELLLIGIVALIVVGPKDLPHLFHALGRFTAKARGMAREFSSAMEDAAKGSGLDEASKSLRDVKNLTSKKSLGLDALDRAADRFEKWDPKRAAPKGAGLQPDPDAPATPQATAPIGAPVAAPASSPANGAPPVAPVGAPAEMAAAPRVAPVPAQPASPQSPAVPTVAAPSVATEGPAPARRLHAVRRRDMKDD</sequence>
<evidence type="ECO:0000313" key="12">
    <source>
        <dbReference type="Proteomes" id="UP000309747"/>
    </source>
</evidence>
<comment type="similarity">
    <text evidence="9">Belongs to the TatB family.</text>
</comment>
<evidence type="ECO:0000313" key="11">
    <source>
        <dbReference type="EMBL" id="TJZ92967.1"/>
    </source>
</evidence>
<comment type="subcellular location">
    <subcellularLocation>
        <location evidence="9">Cell membrane</location>
        <topology evidence="9">Single-pass membrane protein</topology>
    </subcellularLocation>
    <subcellularLocation>
        <location evidence="1">Membrane</location>
        <topology evidence="1">Single-pass membrane protein</topology>
    </subcellularLocation>
</comment>
<dbReference type="HAMAP" id="MF_00237">
    <property type="entry name" value="TatB"/>
    <property type="match status" value="1"/>
</dbReference>
<evidence type="ECO:0000256" key="8">
    <source>
        <dbReference type="ARBA" id="ARBA00023136"/>
    </source>
</evidence>
<evidence type="ECO:0000256" key="1">
    <source>
        <dbReference type="ARBA" id="ARBA00004167"/>
    </source>
</evidence>
<name>A0A4U0RCX3_9RHOB</name>
<keyword evidence="6 9" id="KW-1133">Transmembrane helix</keyword>
<accession>A0A4U0RCX3</accession>
<keyword evidence="4 9" id="KW-0812">Transmembrane</keyword>
<dbReference type="PANTHER" id="PTHR33162:SF1">
    <property type="entry name" value="SEC-INDEPENDENT PROTEIN TRANSLOCASE PROTEIN TATA, CHLOROPLASTIC"/>
    <property type="match status" value="1"/>
</dbReference>
<dbReference type="InterPro" id="IPR018448">
    <property type="entry name" value="TatB"/>
</dbReference>
<keyword evidence="5 9" id="KW-0653">Protein transport</keyword>
<organism evidence="11 12">
    <name type="scientific">Paracoccus gahaiensis</name>
    <dbReference type="NCBI Taxonomy" id="1706839"/>
    <lineage>
        <taxon>Bacteria</taxon>
        <taxon>Pseudomonadati</taxon>
        <taxon>Pseudomonadota</taxon>
        <taxon>Alphaproteobacteria</taxon>
        <taxon>Rhodobacterales</taxon>
        <taxon>Paracoccaceae</taxon>
        <taxon>Paracoccus</taxon>
    </lineage>
</organism>
<keyword evidence="7 9" id="KW-0811">Translocation</keyword>
<keyword evidence="12" id="KW-1185">Reference proteome</keyword>
<dbReference type="GO" id="GO:0008320">
    <property type="term" value="F:protein transmembrane transporter activity"/>
    <property type="evidence" value="ECO:0007669"/>
    <property type="project" value="UniProtKB-UniRule"/>
</dbReference>
<evidence type="ECO:0000256" key="3">
    <source>
        <dbReference type="ARBA" id="ARBA00022475"/>
    </source>
</evidence>
<dbReference type="AlphaFoldDB" id="A0A4U0RCX3"/>
<evidence type="ECO:0000256" key="9">
    <source>
        <dbReference type="HAMAP-Rule" id="MF_00237"/>
    </source>
</evidence>
<dbReference type="GO" id="GO:0033281">
    <property type="term" value="C:TAT protein transport complex"/>
    <property type="evidence" value="ECO:0007669"/>
    <property type="project" value="UniProtKB-UniRule"/>
</dbReference>
<dbReference type="PANTHER" id="PTHR33162">
    <property type="entry name" value="SEC-INDEPENDENT PROTEIN TRANSLOCASE PROTEIN TATA, CHLOROPLASTIC"/>
    <property type="match status" value="1"/>
</dbReference>
<dbReference type="Proteomes" id="UP000309747">
    <property type="component" value="Unassembled WGS sequence"/>
</dbReference>
<keyword evidence="2 9" id="KW-0813">Transport</keyword>
<comment type="function">
    <text evidence="9">Part of the twin-arginine translocation (Tat) system that transports large folded proteins containing a characteristic twin-arginine motif in their signal peptide across membranes. Together with TatC, TatB is part of a receptor directly interacting with Tat signal peptides. TatB may form an oligomeric binding site that transiently accommodates folded Tat precursor proteins before their translocation.</text>
</comment>
<keyword evidence="8 9" id="KW-0472">Membrane</keyword>
<comment type="caution">
    <text evidence="11">The sequence shown here is derived from an EMBL/GenBank/DDBJ whole genome shotgun (WGS) entry which is preliminary data.</text>
</comment>
<feature type="compositionally biased region" description="Low complexity" evidence="10">
    <location>
        <begin position="106"/>
        <end position="179"/>
    </location>
</feature>
<dbReference type="Pfam" id="PF02416">
    <property type="entry name" value="TatA_B_E"/>
    <property type="match status" value="1"/>
</dbReference>
<evidence type="ECO:0000256" key="2">
    <source>
        <dbReference type="ARBA" id="ARBA00022448"/>
    </source>
</evidence>
<evidence type="ECO:0000256" key="6">
    <source>
        <dbReference type="ARBA" id="ARBA00022989"/>
    </source>
</evidence>
<dbReference type="PRINTS" id="PR01506">
    <property type="entry name" value="TATBPROTEIN"/>
</dbReference>
<evidence type="ECO:0000256" key="7">
    <source>
        <dbReference type="ARBA" id="ARBA00023010"/>
    </source>
</evidence>
<gene>
    <name evidence="9 11" type="primary">tatB</name>
    <name evidence="11" type="ORF">FA743_05575</name>
</gene>
<feature type="region of interest" description="Disordered" evidence="10">
    <location>
        <begin position="91"/>
        <end position="199"/>
    </location>
</feature>
<reference evidence="11 12" key="1">
    <citation type="submission" date="2019-04" db="EMBL/GenBank/DDBJ databases">
        <authorList>
            <person name="Li J."/>
        </authorList>
    </citation>
    <scope>NUCLEOTIDE SEQUENCE [LARGE SCALE GENOMIC DNA]</scope>
    <source>
        <strain evidence="11 12">KCTC 42687</strain>
    </source>
</reference>
<dbReference type="GO" id="GO:0043953">
    <property type="term" value="P:protein transport by the Tat complex"/>
    <property type="evidence" value="ECO:0007669"/>
    <property type="project" value="UniProtKB-UniRule"/>
</dbReference>
<dbReference type="NCBIfam" id="TIGR01410">
    <property type="entry name" value="tatB"/>
    <property type="match status" value="1"/>
</dbReference>
<dbReference type="InterPro" id="IPR003369">
    <property type="entry name" value="TatA/B/E"/>
</dbReference>
<dbReference type="OrthoDB" id="7206969at2"/>
<dbReference type="RefSeq" id="WP_136884887.1">
    <property type="nucleotide sequence ID" value="NZ_SUNI01000003.1"/>
</dbReference>